<dbReference type="AlphaFoldDB" id="A0A7S8IER3"/>
<dbReference type="Pfam" id="PF03100">
    <property type="entry name" value="CcmE"/>
    <property type="match status" value="1"/>
</dbReference>
<evidence type="ECO:0000256" key="3">
    <source>
        <dbReference type="ARBA" id="ARBA00022748"/>
    </source>
</evidence>
<evidence type="ECO:0000313" key="7">
    <source>
        <dbReference type="Proteomes" id="UP000594468"/>
    </source>
</evidence>
<reference evidence="6 7" key="1">
    <citation type="submission" date="2020-02" db="EMBL/GenBank/DDBJ databases">
        <authorList>
            <person name="Zheng R.K."/>
            <person name="Sun C.M."/>
        </authorList>
    </citation>
    <scope>NUCLEOTIDE SEQUENCE [LARGE SCALE GENOMIC DNA]</scope>
    <source>
        <strain evidence="7">rifampicinis</strain>
    </source>
</reference>
<dbReference type="GO" id="GO:0020037">
    <property type="term" value="F:heme binding"/>
    <property type="evidence" value="ECO:0007669"/>
    <property type="project" value="InterPro"/>
</dbReference>
<dbReference type="GO" id="GO:0017004">
    <property type="term" value="P:cytochrome complex assembly"/>
    <property type="evidence" value="ECO:0007669"/>
    <property type="project" value="UniProtKB-KW"/>
</dbReference>
<dbReference type="KEGG" id="pmet:G4Y79_20710"/>
<keyword evidence="2" id="KW-0349">Heme</keyword>
<keyword evidence="4 5" id="KW-0472">Membrane</keyword>
<comment type="subcellular location">
    <subcellularLocation>
        <location evidence="1">Membrane</location>
    </subcellularLocation>
</comment>
<dbReference type="GO" id="GO:0017003">
    <property type="term" value="P:protein-heme linkage"/>
    <property type="evidence" value="ECO:0007669"/>
    <property type="project" value="InterPro"/>
</dbReference>
<keyword evidence="2" id="KW-0479">Metal-binding</keyword>
<keyword evidence="5" id="KW-1133">Transmembrane helix</keyword>
<evidence type="ECO:0000256" key="2">
    <source>
        <dbReference type="ARBA" id="ARBA00022617"/>
    </source>
</evidence>
<keyword evidence="3" id="KW-0201">Cytochrome c-type biogenesis</keyword>
<name>A0A7S8IER3_9CHLR</name>
<dbReference type="InterPro" id="IPR004329">
    <property type="entry name" value="CcmE"/>
</dbReference>
<keyword evidence="5" id="KW-0812">Transmembrane</keyword>
<proteinExistence type="predicted"/>
<dbReference type="EMBL" id="CP062983">
    <property type="protein sequence ID" value="QPC82078.1"/>
    <property type="molecule type" value="Genomic_DNA"/>
</dbReference>
<keyword evidence="2" id="KW-0408">Iron</keyword>
<organism evidence="6 7">
    <name type="scientific">Phototrophicus methaneseepsis</name>
    <dbReference type="NCBI Taxonomy" id="2710758"/>
    <lineage>
        <taxon>Bacteria</taxon>
        <taxon>Bacillati</taxon>
        <taxon>Chloroflexota</taxon>
        <taxon>Candidatus Thermofontia</taxon>
        <taxon>Phototrophicales</taxon>
        <taxon>Phototrophicaceae</taxon>
        <taxon>Phototrophicus</taxon>
    </lineage>
</organism>
<evidence type="ECO:0000256" key="1">
    <source>
        <dbReference type="ARBA" id="ARBA00004370"/>
    </source>
</evidence>
<dbReference type="Gene3D" id="2.40.50.140">
    <property type="entry name" value="Nucleic acid-binding proteins"/>
    <property type="match status" value="1"/>
</dbReference>
<accession>A0A7S8IER3</accession>
<evidence type="ECO:0000256" key="4">
    <source>
        <dbReference type="ARBA" id="ARBA00023136"/>
    </source>
</evidence>
<dbReference type="RefSeq" id="WP_195170147.1">
    <property type="nucleotide sequence ID" value="NZ_CP062983.1"/>
</dbReference>
<dbReference type="InterPro" id="IPR036127">
    <property type="entry name" value="CcmE-like_sf"/>
</dbReference>
<dbReference type="SUPFAM" id="SSF82093">
    <property type="entry name" value="Heme chaperone CcmE"/>
    <property type="match status" value="1"/>
</dbReference>
<sequence length="178" mass="19326">MAEMTWEKSAIASTDTIKAKKSERLKFLAGGLLIVVAIVVLMASGTASGARYFISVDDVVNSPQYVGQTVRLTGSVFGETIRYNSDDGELSFSIANIPDDYEDLATALHEAVNNPLVTTLPIHMSDTTKPDLLQHEAQAILTGRMGEDGIFYATEVQLKCPSRFEEDTPGSMIHLQQG</sequence>
<gene>
    <name evidence="6" type="ORF">G4Y79_20710</name>
</gene>
<keyword evidence="7" id="KW-1185">Reference proteome</keyword>
<protein>
    <submittedName>
        <fullName evidence="6">Cytochrome c maturation protein CcmE</fullName>
    </submittedName>
</protein>
<evidence type="ECO:0000313" key="6">
    <source>
        <dbReference type="EMBL" id="QPC82078.1"/>
    </source>
</evidence>
<dbReference type="Proteomes" id="UP000594468">
    <property type="component" value="Chromosome"/>
</dbReference>
<dbReference type="InterPro" id="IPR012340">
    <property type="entry name" value="NA-bd_OB-fold"/>
</dbReference>
<dbReference type="GO" id="GO:0005886">
    <property type="term" value="C:plasma membrane"/>
    <property type="evidence" value="ECO:0007669"/>
    <property type="project" value="InterPro"/>
</dbReference>
<evidence type="ECO:0000256" key="5">
    <source>
        <dbReference type="SAM" id="Phobius"/>
    </source>
</evidence>
<feature type="transmembrane region" description="Helical" evidence="5">
    <location>
        <begin position="27"/>
        <end position="54"/>
    </location>
</feature>